<proteinExistence type="predicted"/>
<reference evidence="1" key="1">
    <citation type="submission" date="2016-05" db="EMBL/GenBank/DDBJ databases">
        <authorList>
            <person name="Lavstsen T."/>
            <person name="Jespersen J.S."/>
        </authorList>
    </citation>
    <scope>NUCLEOTIDE SEQUENCE</scope>
    <source>
        <tissue evidence="1">Brain</tissue>
    </source>
</reference>
<accession>A0A1A8SC67</accession>
<gene>
    <name evidence="1" type="primary">Nfu_g_1_024038</name>
</gene>
<name>A0A1A8SC67_9TELE</name>
<evidence type="ECO:0000313" key="1">
    <source>
        <dbReference type="EMBL" id="SBS15921.1"/>
    </source>
</evidence>
<reference evidence="1" key="2">
    <citation type="submission" date="2016-06" db="EMBL/GenBank/DDBJ databases">
        <title>The genome of a short-lived fish provides insights into sex chromosome evolution and the genetic control of aging.</title>
        <authorList>
            <person name="Reichwald K."/>
            <person name="Felder M."/>
            <person name="Petzold A."/>
            <person name="Koch P."/>
            <person name="Groth M."/>
            <person name="Platzer M."/>
        </authorList>
    </citation>
    <scope>NUCLEOTIDE SEQUENCE</scope>
    <source>
        <tissue evidence="1">Brain</tissue>
    </source>
</reference>
<organism evidence="1">
    <name type="scientific">Nothobranchius rachovii</name>
    <name type="common">bluefin notho</name>
    <dbReference type="NCBI Taxonomy" id="451742"/>
    <lineage>
        <taxon>Eukaryota</taxon>
        <taxon>Metazoa</taxon>
        <taxon>Chordata</taxon>
        <taxon>Craniata</taxon>
        <taxon>Vertebrata</taxon>
        <taxon>Euteleostomi</taxon>
        <taxon>Actinopterygii</taxon>
        <taxon>Neopterygii</taxon>
        <taxon>Teleostei</taxon>
        <taxon>Neoteleostei</taxon>
        <taxon>Acanthomorphata</taxon>
        <taxon>Ovalentaria</taxon>
        <taxon>Atherinomorphae</taxon>
        <taxon>Cyprinodontiformes</taxon>
        <taxon>Nothobranchiidae</taxon>
        <taxon>Nothobranchius</taxon>
    </lineage>
</organism>
<feature type="non-terminal residue" evidence="1">
    <location>
        <position position="1"/>
    </location>
</feature>
<sequence>THTHRCVGRCWPTPPPLITVSHEWSSMCTPSLFMVLDPHLLHMSIASLIHLLNFCCCVHDPCVRPAVKCGVVYEIPHTHKTYVGQQDATRHTRSRT</sequence>
<feature type="non-terminal residue" evidence="1">
    <location>
        <position position="96"/>
    </location>
</feature>
<protein>
    <submittedName>
        <fullName evidence="1">Uncharacterized protein</fullName>
    </submittedName>
</protein>
<dbReference type="EMBL" id="HAEI01013452">
    <property type="protein sequence ID" value="SBS15921.1"/>
    <property type="molecule type" value="Transcribed_RNA"/>
</dbReference>
<dbReference type="AlphaFoldDB" id="A0A1A8SC67"/>